<accession>A0A9N8KHA3</accession>
<dbReference type="AlphaFoldDB" id="A0A9N8KHA3"/>
<organism evidence="1 2">
    <name type="scientific">Aureobasidium uvarum</name>
    <dbReference type="NCBI Taxonomy" id="2773716"/>
    <lineage>
        <taxon>Eukaryota</taxon>
        <taxon>Fungi</taxon>
        <taxon>Dikarya</taxon>
        <taxon>Ascomycota</taxon>
        <taxon>Pezizomycotina</taxon>
        <taxon>Dothideomycetes</taxon>
        <taxon>Dothideomycetidae</taxon>
        <taxon>Dothideales</taxon>
        <taxon>Saccotheciaceae</taxon>
        <taxon>Aureobasidium</taxon>
    </lineage>
</organism>
<name>A0A9N8KHA3_9PEZI</name>
<dbReference type="InterPro" id="IPR029063">
    <property type="entry name" value="SAM-dependent_MTases_sf"/>
</dbReference>
<dbReference type="Proteomes" id="UP000745764">
    <property type="component" value="Unassembled WGS sequence"/>
</dbReference>
<evidence type="ECO:0000313" key="1">
    <source>
        <dbReference type="EMBL" id="CAD0111897.1"/>
    </source>
</evidence>
<keyword evidence="2" id="KW-1185">Reference proteome</keyword>
<sequence>MYQNRDKTCQDTKVSLQKKLNDIPILVVKVNDRQAAAPCGRAPGGLLTSEGLFLFFPAAPATSWSRFLRCFINRPANIMTAISFASSAEPRHHPDCCMAISQPLLHNLANLLPHGPAISVLSIGSGTGLLESLLSQQLEDSYDVCGVEVSPNVNKYLPEQNMFFVGGTWDLCSQAGKSHVWIFTYPREPKLVAQYLESHDHANLSKIIWLGPKMDWQDYEGVFACSRFGHLTILEDCGAAAYEMVVVAEP</sequence>
<gene>
    <name evidence="1" type="ORF">AWRI4620_LOCUS6152</name>
</gene>
<dbReference type="EMBL" id="CAINUL010000014">
    <property type="protein sequence ID" value="CAD0111897.1"/>
    <property type="molecule type" value="Genomic_DNA"/>
</dbReference>
<comment type="caution">
    <text evidence="1">The sequence shown here is derived from an EMBL/GenBank/DDBJ whole genome shotgun (WGS) entry which is preliminary data.</text>
</comment>
<evidence type="ECO:0000313" key="2">
    <source>
        <dbReference type="Proteomes" id="UP000745764"/>
    </source>
</evidence>
<protein>
    <submittedName>
        <fullName evidence="1">Uncharacterized protein</fullName>
    </submittedName>
</protein>
<dbReference type="SUPFAM" id="SSF53335">
    <property type="entry name" value="S-adenosyl-L-methionine-dependent methyltransferases"/>
    <property type="match status" value="1"/>
</dbReference>
<proteinExistence type="predicted"/>
<reference evidence="1" key="1">
    <citation type="submission" date="2020-06" db="EMBL/GenBank/DDBJ databases">
        <authorList>
            <person name="Onetto C."/>
        </authorList>
    </citation>
    <scope>NUCLEOTIDE SEQUENCE</scope>
</reference>
<dbReference type="OrthoDB" id="2151982at2759"/>